<accession>A0A2S3H5V3</accession>
<dbReference type="Pfam" id="PF08783">
    <property type="entry name" value="DWNN"/>
    <property type="match status" value="1"/>
</dbReference>
<dbReference type="GO" id="GO:0006511">
    <property type="term" value="P:ubiquitin-dependent protein catabolic process"/>
    <property type="evidence" value="ECO:0007669"/>
    <property type="project" value="TreeGrafter"/>
</dbReference>
<feature type="region of interest" description="Disordered" evidence="6">
    <location>
        <begin position="85"/>
        <end position="116"/>
    </location>
</feature>
<dbReference type="PROSITE" id="PS51282">
    <property type="entry name" value="DWNN"/>
    <property type="match status" value="1"/>
</dbReference>
<organism evidence="8">
    <name type="scientific">Panicum hallii</name>
    <dbReference type="NCBI Taxonomy" id="206008"/>
    <lineage>
        <taxon>Eukaryota</taxon>
        <taxon>Viridiplantae</taxon>
        <taxon>Streptophyta</taxon>
        <taxon>Embryophyta</taxon>
        <taxon>Tracheophyta</taxon>
        <taxon>Spermatophyta</taxon>
        <taxon>Magnoliopsida</taxon>
        <taxon>Liliopsida</taxon>
        <taxon>Poales</taxon>
        <taxon>Poaceae</taxon>
        <taxon>PACMAD clade</taxon>
        <taxon>Panicoideae</taxon>
        <taxon>Panicodae</taxon>
        <taxon>Paniceae</taxon>
        <taxon>Panicinae</taxon>
        <taxon>Panicum</taxon>
        <taxon>Panicum sect. Panicum</taxon>
    </lineage>
</organism>
<evidence type="ECO:0000259" key="7">
    <source>
        <dbReference type="PROSITE" id="PS51282"/>
    </source>
</evidence>
<dbReference type="GO" id="GO:0005634">
    <property type="term" value="C:nucleus"/>
    <property type="evidence" value="ECO:0007669"/>
    <property type="project" value="UniProtKB-SubCell"/>
</dbReference>
<reference evidence="8" key="1">
    <citation type="submission" date="2018-04" db="EMBL/GenBank/DDBJ databases">
        <title>WGS assembly of Panicum hallii.</title>
        <authorList>
            <person name="Lovell J."/>
            <person name="Jenkins J."/>
            <person name="Lowry D."/>
            <person name="Mamidi S."/>
            <person name="Sreedasyam A."/>
            <person name="Weng X."/>
            <person name="Barry K."/>
            <person name="Bonette J."/>
            <person name="Campitelli B."/>
            <person name="Daum C."/>
            <person name="Gordon S."/>
            <person name="Gould B."/>
            <person name="Lipzen A."/>
            <person name="Macqueen A."/>
            <person name="Palacio-Mejia J."/>
            <person name="Plott C."/>
            <person name="Shakirov E."/>
            <person name="Shu S."/>
            <person name="Yoshinaga Y."/>
            <person name="Zane M."/>
            <person name="Rokhsar D."/>
            <person name="Grimwood J."/>
            <person name="Schmutz J."/>
            <person name="Juenger T."/>
        </authorList>
    </citation>
    <scope>NUCLEOTIDE SEQUENCE [LARGE SCALE GENOMIC DNA]</scope>
    <source>
        <strain evidence="8">FIL2</strain>
    </source>
</reference>
<dbReference type="Proteomes" id="UP000243499">
    <property type="component" value="Chromosome 3"/>
</dbReference>
<dbReference type="GO" id="GO:0006397">
    <property type="term" value="P:mRNA processing"/>
    <property type="evidence" value="ECO:0007669"/>
    <property type="project" value="InterPro"/>
</dbReference>
<feature type="region of interest" description="Disordered" evidence="6">
    <location>
        <begin position="1"/>
        <end position="23"/>
    </location>
</feature>
<dbReference type="InterPro" id="IPR033489">
    <property type="entry name" value="RBBP6"/>
</dbReference>
<proteinExistence type="predicted"/>
<evidence type="ECO:0000256" key="6">
    <source>
        <dbReference type="SAM" id="MobiDB-lite"/>
    </source>
</evidence>
<dbReference type="PANTHER" id="PTHR15439">
    <property type="entry name" value="RETINOBLASTOMA-BINDING PROTEIN 6"/>
    <property type="match status" value="1"/>
</dbReference>
<dbReference type="PANTHER" id="PTHR15439:SF16">
    <property type="entry name" value="OS03G0335100 PROTEIN"/>
    <property type="match status" value="1"/>
</dbReference>
<dbReference type="EMBL" id="CM008048">
    <property type="protein sequence ID" value="PAN16016.1"/>
    <property type="molecule type" value="Genomic_DNA"/>
</dbReference>
<evidence type="ECO:0000256" key="2">
    <source>
        <dbReference type="ARBA" id="ARBA00022723"/>
    </source>
</evidence>
<keyword evidence="4" id="KW-0862">Zinc</keyword>
<dbReference type="GO" id="GO:0016567">
    <property type="term" value="P:protein ubiquitination"/>
    <property type="evidence" value="ECO:0007669"/>
    <property type="project" value="InterPro"/>
</dbReference>
<keyword evidence="2" id="KW-0479">Metal-binding</keyword>
<keyword evidence="3" id="KW-0863">Zinc-finger</keyword>
<dbReference type="Gramene" id="PAN16016">
    <property type="protein sequence ID" value="PAN16016"/>
    <property type="gene ID" value="PAHAL_3G026400"/>
</dbReference>
<keyword evidence="5" id="KW-0539">Nucleus</keyword>
<feature type="region of interest" description="Disordered" evidence="6">
    <location>
        <begin position="249"/>
        <end position="320"/>
    </location>
</feature>
<evidence type="ECO:0000256" key="1">
    <source>
        <dbReference type="ARBA" id="ARBA00004123"/>
    </source>
</evidence>
<sequence>MAVHYRYKSDVQTSSVPMPTPSVSVADPKNLILRTARHGHGRTCGRGESVALHDARAGEEHTDGSALVPRNSTVLVRRVAGPPAETITVASSPPKATTHDGVPSDSAVTSSSSAEDDEARAISAVIDAAQLKWGDQHRSRYDHHGALEARAPPAGYDLGRASSKINPLLVDPIPDDGVPPELHCKICSEVMVDAVVASRCCFGSFCDVCIRGHIAAKSSCVCGAQSCAADLIPNLTLCATIAKLLATSAPGSGSVGTDNRKSSAGSNAEPTTSQSAAASRSHGTAAAGLEHSGGSASSTSKSAAAPAAREPRSKHATAESVETGAHAGYLEQYGYYRNPFGPACYDPFLGAAPWACDPYMYYGMPYGGGYTNVPTPAGYHDGCHGRKRMADGGFQRHGEAGLKRRCGGGSEVVF</sequence>
<dbReference type="Gene3D" id="3.10.20.90">
    <property type="entry name" value="Phosphatidylinositol 3-kinase Catalytic Subunit, Chain A, domain 1"/>
    <property type="match status" value="1"/>
</dbReference>
<dbReference type="Gene3D" id="3.30.40.10">
    <property type="entry name" value="Zinc/RING finger domain, C3HC4 (zinc finger)"/>
    <property type="match status" value="1"/>
</dbReference>
<dbReference type="GO" id="GO:0008270">
    <property type="term" value="F:zinc ion binding"/>
    <property type="evidence" value="ECO:0007669"/>
    <property type="project" value="UniProtKB-KW"/>
</dbReference>
<feature type="compositionally biased region" description="Low complexity" evidence="6">
    <location>
        <begin position="104"/>
        <end position="113"/>
    </location>
</feature>
<dbReference type="InterPro" id="IPR014891">
    <property type="entry name" value="DWNN_domain"/>
</dbReference>
<comment type="subcellular location">
    <subcellularLocation>
        <location evidence="1">Nucleus</location>
    </subcellularLocation>
</comment>
<dbReference type="GO" id="GO:0061630">
    <property type="term" value="F:ubiquitin protein ligase activity"/>
    <property type="evidence" value="ECO:0007669"/>
    <property type="project" value="InterPro"/>
</dbReference>
<feature type="compositionally biased region" description="Polar residues" evidence="6">
    <location>
        <begin position="249"/>
        <end position="274"/>
    </location>
</feature>
<evidence type="ECO:0000256" key="3">
    <source>
        <dbReference type="ARBA" id="ARBA00022771"/>
    </source>
</evidence>
<feature type="compositionally biased region" description="Low complexity" evidence="6">
    <location>
        <begin position="275"/>
        <end position="308"/>
    </location>
</feature>
<name>A0A2S3H5V3_9POAL</name>
<protein>
    <recommendedName>
        <fullName evidence="7">DWNN domain-containing protein</fullName>
    </recommendedName>
</protein>
<dbReference type="SMART" id="SM01180">
    <property type="entry name" value="DWNN"/>
    <property type="match status" value="1"/>
</dbReference>
<dbReference type="SUPFAM" id="SSF57850">
    <property type="entry name" value="RING/U-box"/>
    <property type="match status" value="1"/>
</dbReference>
<dbReference type="InterPro" id="IPR013083">
    <property type="entry name" value="Znf_RING/FYVE/PHD"/>
</dbReference>
<feature type="compositionally biased region" description="Low complexity" evidence="6">
    <location>
        <begin position="11"/>
        <end position="23"/>
    </location>
</feature>
<dbReference type="AlphaFoldDB" id="A0A2S3H5V3"/>
<evidence type="ECO:0000256" key="4">
    <source>
        <dbReference type="ARBA" id="ARBA00022833"/>
    </source>
</evidence>
<feature type="domain" description="DWNN" evidence="7">
    <location>
        <begin position="3"/>
        <end position="80"/>
    </location>
</feature>
<evidence type="ECO:0000313" key="8">
    <source>
        <dbReference type="EMBL" id="PAN16016.1"/>
    </source>
</evidence>
<evidence type="ECO:0000256" key="5">
    <source>
        <dbReference type="ARBA" id="ARBA00023242"/>
    </source>
</evidence>
<gene>
    <name evidence="8" type="ORF">PAHAL_3G026400</name>
</gene>